<keyword evidence="4" id="KW-0804">Transcription</keyword>
<evidence type="ECO:0000313" key="8">
    <source>
        <dbReference type="Proteomes" id="UP001596298"/>
    </source>
</evidence>
<keyword evidence="8" id="KW-1185">Reference proteome</keyword>
<dbReference type="InterPro" id="IPR014284">
    <property type="entry name" value="RNA_pol_sigma-70_dom"/>
</dbReference>
<dbReference type="Pfam" id="PF04542">
    <property type="entry name" value="Sigma70_r2"/>
    <property type="match status" value="1"/>
</dbReference>
<proteinExistence type="inferred from homology"/>
<dbReference type="SUPFAM" id="SSF88946">
    <property type="entry name" value="Sigma2 domain of RNA polymerase sigma factors"/>
    <property type="match status" value="1"/>
</dbReference>
<dbReference type="InterPro" id="IPR007627">
    <property type="entry name" value="RNA_pol_sigma70_r2"/>
</dbReference>
<evidence type="ECO:0000256" key="3">
    <source>
        <dbReference type="ARBA" id="ARBA00023082"/>
    </source>
</evidence>
<comment type="caution">
    <text evidence="7">The sequence shown here is derived from an EMBL/GenBank/DDBJ whole genome shotgun (WGS) entry which is preliminary data.</text>
</comment>
<reference evidence="8" key="1">
    <citation type="journal article" date="2019" name="Int. J. Syst. Evol. Microbiol.">
        <title>The Global Catalogue of Microorganisms (GCM) 10K type strain sequencing project: providing services to taxonomists for standard genome sequencing and annotation.</title>
        <authorList>
            <consortium name="The Broad Institute Genomics Platform"/>
            <consortium name="The Broad Institute Genome Sequencing Center for Infectious Disease"/>
            <person name="Wu L."/>
            <person name="Ma J."/>
        </authorList>
    </citation>
    <scope>NUCLEOTIDE SEQUENCE [LARGE SCALE GENOMIC DNA]</scope>
    <source>
        <strain evidence="8">CCUG 58127</strain>
    </source>
</reference>
<protein>
    <submittedName>
        <fullName evidence="7">RNA polymerase sigma factor</fullName>
    </submittedName>
</protein>
<feature type="domain" description="RNA polymerase sigma factor 70 region 4 type 2" evidence="6">
    <location>
        <begin position="127"/>
        <end position="177"/>
    </location>
</feature>
<organism evidence="7 8">
    <name type="scientific">Flexivirga alba</name>
    <dbReference type="NCBI Taxonomy" id="702742"/>
    <lineage>
        <taxon>Bacteria</taxon>
        <taxon>Bacillati</taxon>
        <taxon>Actinomycetota</taxon>
        <taxon>Actinomycetes</taxon>
        <taxon>Micrococcales</taxon>
        <taxon>Dermacoccaceae</taxon>
        <taxon>Flexivirga</taxon>
    </lineage>
</organism>
<dbReference type="InterPro" id="IPR013324">
    <property type="entry name" value="RNA_pol_sigma_r3/r4-like"/>
</dbReference>
<evidence type="ECO:0000259" key="5">
    <source>
        <dbReference type="Pfam" id="PF04542"/>
    </source>
</evidence>
<dbReference type="PANTHER" id="PTHR43133:SF25">
    <property type="entry name" value="RNA POLYMERASE SIGMA FACTOR RFAY-RELATED"/>
    <property type="match status" value="1"/>
</dbReference>
<dbReference type="Gene3D" id="1.10.1740.10">
    <property type="match status" value="1"/>
</dbReference>
<name>A0ABW2AD15_9MICO</name>
<keyword evidence="2" id="KW-0805">Transcription regulation</keyword>
<gene>
    <name evidence="7" type="ORF">ACFQDH_03370</name>
</gene>
<keyword evidence="3" id="KW-0731">Sigma factor</keyword>
<evidence type="ECO:0000256" key="2">
    <source>
        <dbReference type="ARBA" id="ARBA00023015"/>
    </source>
</evidence>
<dbReference type="InterPro" id="IPR036388">
    <property type="entry name" value="WH-like_DNA-bd_sf"/>
</dbReference>
<dbReference type="Gene3D" id="1.10.10.10">
    <property type="entry name" value="Winged helix-like DNA-binding domain superfamily/Winged helix DNA-binding domain"/>
    <property type="match status" value="1"/>
</dbReference>
<feature type="domain" description="RNA polymerase sigma-70 region 2" evidence="5">
    <location>
        <begin position="27"/>
        <end position="91"/>
    </location>
</feature>
<dbReference type="SUPFAM" id="SSF88659">
    <property type="entry name" value="Sigma3 and sigma4 domains of RNA polymerase sigma factors"/>
    <property type="match status" value="1"/>
</dbReference>
<dbReference type="NCBIfam" id="TIGR02937">
    <property type="entry name" value="sigma70-ECF"/>
    <property type="match status" value="1"/>
</dbReference>
<evidence type="ECO:0000313" key="7">
    <source>
        <dbReference type="EMBL" id="MFC6704336.1"/>
    </source>
</evidence>
<sequence length="193" mass="21447">MGDPSESGEPLWLRARAGDGEAFGRVFDAHRDRVYRHACRLVDDIQDAEDVTAIAFLELWRRRDAVRLVAGSVLPWLLVTTSNVARNQRRSTFRYRRFLAALPRPDAAPDAAASSAQSSVFGLDADLRRTLQSLRGVDLHLLVLVSVEDYPIADAAAVLGVSEAAAKSRLHRIRARIRSQLSTDNDFTTRARP</sequence>
<dbReference type="Pfam" id="PF08281">
    <property type="entry name" value="Sigma70_r4_2"/>
    <property type="match status" value="1"/>
</dbReference>
<evidence type="ECO:0000256" key="1">
    <source>
        <dbReference type="ARBA" id="ARBA00010641"/>
    </source>
</evidence>
<dbReference type="PANTHER" id="PTHR43133">
    <property type="entry name" value="RNA POLYMERASE ECF-TYPE SIGMA FACTO"/>
    <property type="match status" value="1"/>
</dbReference>
<evidence type="ECO:0000259" key="6">
    <source>
        <dbReference type="Pfam" id="PF08281"/>
    </source>
</evidence>
<dbReference type="EMBL" id="JBHSWH010000001">
    <property type="protein sequence ID" value="MFC6704336.1"/>
    <property type="molecule type" value="Genomic_DNA"/>
</dbReference>
<comment type="similarity">
    <text evidence="1">Belongs to the sigma-70 factor family. ECF subfamily.</text>
</comment>
<evidence type="ECO:0000256" key="4">
    <source>
        <dbReference type="ARBA" id="ARBA00023163"/>
    </source>
</evidence>
<dbReference type="InterPro" id="IPR013249">
    <property type="entry name" value="RNA_pol_sigma70_r4_t2"/>
</dbReference>
<dbReference type="Proteomes" id="UP001596298">
    <property type="component" value="Unassembled WGS sequence"/>
</dbReference>
<dbReference type="InterPro" id="IPR013325">
    <property type="entry name" value="RNA_pol_sigma_r2"/>
</dbReference>
<dbReference type="RefSeq" id="WP_382398471.1">
    <property type="nucleotide sequence ID" value="NZ_JBHSWH010000001.1"/>
</dbReference>
<accession>A0ABW2AD15</accession>
<dbReference type="InterPro" id="IPR039425">
    <property type="entry name" value="RNA_pol_sigma-70-like"/>
</dbReference>